<organism evidence="10 11">
    <name type="scientific">Halopseudomonas xinjiangensis</name>
    <dbReference type="NCBI Taxonomy" id="487184"/>
    <lineage>
        <taxon>Bacteria</taxon>
        <taxon>Pseudomonadati</taxon>
        <taxon>Pseudomonadota</taxon>
        <taxon>Gammaproteobacteria</taxon>
        <taxon>Pseudomonadales</taxon>
        <taxon>Pseudomonadaceae</taxon>
        <taxon>Halopseudomonas</taxon>
    </lineage>
</organism>
<dbReference type="STRING" id="487184.SAMN05216421_1867"/>
<dbReference type="InterPro" id="IPR052530">
    <property type="entry name" value="NAD(P)H_nitroreductase"/>
</dbReference>
<dbReference type="EMBL" id="LT629736">
    <property type="protein sequence ID" value="SDS62535.1"/>
    <property type="molecule type" value="Genomic_DNA"/>
</dbReference>
<evidence type="ECO:0000256" key="5">
    <source>
        <dbReference type="ARBA" id="ARBA00023002"/>
    </source>
</evidence>
<dbReference type="PIRSF" id="PIRSF000232">
    <property type="entry name" value="YdjA"/>
    <property type="match status" value="1"/>
</dbReference>
<dbReference type="Proteomes" id="UP000243207">
    <property type="component" value="Chromosome I"/>
</dbReference>
<dbReference type="Gene3D" id="3.40.109.10">
    <property type="entry name" value="NADH Oxidase"/>
    <property type="match status" value="1"/>
</dbReference>
<dbReference type="EC" id="1.-.-.-" evidence="7"/>
<keyword evidence="2 7" id="KW-0285">Flavoprotein</keyword>
<evidence type="ECO:0000313" key="10">
    <source>
        <dbReference type="EMBL" id="SDS62535.1"/>
    </source>
</evidence>
<keyword evidence="6 7" id="KW-0520">NAD</keyword>
<proteinExistence type="inferred from homology"/>
<evidence type="ECO:0000256" key="6">
    <source>
        <dbReference type="ARBA" id="ARBA00023027"/>
    </source>
</evidence>
<evidence type="ECO:0000256" key="2">
    <source>
        <dbReference type="ARBA" id="ARBA00022630"/>
    </source>
</evidence>
<dbReference type="CDD" id="cd02135">
    <property type="entry name" value="YdjA-like"/>
    <property type="match status" value="1"/>
</dbReference>
<sequence>MDALEALHQRVSVPRLVGPAPTAVQREAMYRAALRAPDHAYLRPWRFLVIEGEGLEALGELFGRAALVQADGDLSADVLARYQGLPLRAPLLIVAICSHSEHPKVPPIEQDMACAAAVSNMLVAAHAQGLGCVWRTGDLAYDPLIREGLGLSSHETIAAFLYVGHPAGELKRVPELDPQDFFAKWPPVQGSATRT</sequence>
<keyword evidence="5 7" id="KW-0560">Oxidoreductase</keyword>
<dbReference type="SUPFAM" id="SSF55469">
    <property type="entry name" value="FMN-dependent nitroreductase-like"/>
    <property type="match status" value="1"/>
</dbReference>
<comment type="cofactor">
    <cofactor evidence="8">
        <name>FMN</name>
        <dbReference type="ChEBI" id="CHEBI:58210"/>
    </cofactor>
    <text evidence="8">Binds 1 FMN per subunit.</text>
</comment>
<evidence type="ECO:0000256" key="3">
    <source>
        <dbReference type="ARBA" id="ARBA00022643"/>
    </source>
</evidence>
<feature type="binding site" description="in other chain" evidence="8">
    <location>
        <begin position="134"/>
        <end position="136"/>
    </location>
    <ligand>
        <name>FMN</name>
        <dbReference type="ChEBI" id="CHEBI:58210"/>
        <note>ligand shared between dimeric partners</note>
    </ligand>
</feature>
<dbReference type="InterPro" id="IPR026021">
    <property type="entry name" value="YdjA-like"/>
</dbReference>
<dbReference type="PANTHER" id="PTHR43821:SF1">
    <property type="entry name" value="NAD(P)H NITROREDUCTASE YDJA-RELATED"/>
    <property type="match status" value="1"/>
</dbReference>
<dbReference type="OrthoDB" id="9804207at2"/>
<dbReference type="InterPro" id="IPR029479">
    <property type="entry name" value="Nitroreductase"/>
</dbReference>
<feature type="binding site" evidence="8">
    <location>
        <position position="39"/>
    </location>
    <ligand>
        <name>FMN</name>
        <dbReference type="ChEBI" id="CHEBI:58210"/>
        <note>ligand shared between dimeric partners</note>
    </ligand>
</feature>
<dbReference type="RefSeq" id="WP_093397590.1">
    <property type="nucleotide sequence ID" value="NZ_LT629736.1"/>
</dbReference>
<dbReference type="InterPro" id="IPR000415">
    <property type="entry name" value="Nitroreductase-like"/>
</dbReference>
<dbReference type="AlphaFoldDB" id="A0A1H1TQD0"/>
<evidence type="ECO:0000256" key="4">
    <source>
        <dbReference type="ARBA" id="ARBA00022857"/>
    </source>
</evidence>
<evidence type="ECO:0000256" key="1">
    <source>
        <dbReference type="ARBA" id="ARBA00007118"/>
    </source>
</evidence>
<feature type="binding site" description="in other chain" evidence="8">
    <location>
        <begin position="10"/>
        <end position="12"/>
    </location>
    <ligand>
        <name>FMN</name>
        <dbReference type="ChEBI" id="CHEBI:58210"/>
        <note>ligand shared between dimeric partners</note>
    </ligand>
</feature>
<evidence type="ECO:0000256" key="7">
    <source>
        <dbReference type="PIRNR" id="PIRNR000232"/>
    </source>
</evidence>
<dbReference type="Pfam" id="PF00881">
    <property type="entry name" value="Nitroreductase"/>
    <property type="match status" value="1"/>
</dbReference>
<keyword evidence="11" id="KW-1185">Reference proteome</keyword>
<protein>
    <recommendedName>
        <fullName evidence="7">Putative NAD(P)H nitroreductase</fullName>
        <ecNumber evidence="7">1.-.-.-</ecNumber>
    </recommendedName>
</protein>
<reference evidence="11" key="1">
    <citation type="submission" date="2016-10" db="EMBL/GenBank/DDBJ databases">
        <authorList>
            <person name="Varghese N."/>
            <person name="Submissions S."/>
        </authorList>
    </citation>
    <scope>NUCLEOTIDE SEQUENCE [LARGE SCALE GENOMIC DNA]</scope>
    <source>
        <strain evidence="11">NRRL B-51270</strain>
    </source>
</reference>
<dbReference type="GO" id="GO:0016491">
    <property type="term" value="F:oxidoreductase activity"/>
    <property type="evidence" value="ECO:0007669"/>
    <property type="project" value="UniProtKB-UniRule"/>
</dbReference>
<feature type="binding site" evidence="8">
    <location>
        <position position="35"/>
    </location>
    <ligand>
        <name>FMN</name>
        <dbReference type="ChEBI" id="CHEBI:58210"/>
        <note>ligand shared between dimeric partners</note>
    </ligand>
</feature>
<dbReference type="PANTHER" id="PTHR43821">
    <property type="entry name" value="NAD(P)H NITROREDUCTASE YDJA-RELATED"/>
    <property type="match status" value="1"/>
</dbReference>
<keyword evidence="4 7" id="KW-0521">NADP</keyword>
<feature type="domain" description="Nitroreductase" evidence="9">
    <location>
        <begin position="21"/>
        <end position="165"/>
    </location>
</feature>
<name>A0A1H1TQD0_9GAMM</name>
<evidence type="ECO:0000259" key="9">
    <source>
        <dbReference type="Pfam" id="PF00881"/>
    </source>
</evidence>
<comment type="similarity">
    <text evidence="1 7">Belongs to the nitroreductase family.</text>
</comment>
<keyword evidence="3 7" id="KW-0288">FMN</keyword>
<accession>A0A1H1TQD0</accession>
<evidence type="ECO:0000313" key="11">
    <source>
        <dbReference type="Proteomes" id="UP000243207"/>
    </source>
</evidence>
<gene>
    <name evidence="10" type="ORF">SAMN05216421_1867</name>
</gene>
<evidence type="ECO:0000256" key="8">
    <source>
        <dbReference type="PIRSR" id="PIRSR000232-1"/>
    </source>
</evidence>